<feature type="region of interest" description="Disordered" evidence="1">
    <location>
        <begin position="72"/>
        <end position="93"/>
    </location>
</feature>
<keyword evidence="3" id="KW-1185">Reference proteome</keyword>
<gene>
    <name evidence="2" type="ORF">SPARVUS_LOCUS14463137</name>
</gene>
<protein>
    <submittedName>
        <fullName evidence="2">Uncharacterized protein</fullName>
    </submittedName>
</protein>
<feature type="compositionally biased region" description="Polar residues" evidence="1">
    <location>
        <begin position="72"/>
        <end position="84"/>
    </location>
</feature>
<organism evidence="2 3">
    <name type="scientific">Staurois parvus</name>
    <dbReference type="NCBI Taxonomy" id="386267"/>
    <lineage>
        <taxon>Eukaryota</taxon>
        <taxon>Metazoa</taxon>
        <taxon>Chordata</taxon>
        <taxon>Craniata</taxon>
        <taxon>Vertebrata</taxon>
        <taxon>Euteleostomi</taxon>
        <taxon>Amphibia</taxon>
        <taxon>Batrachia</taxon>
        <taxon>Anura</taxon>
        <taxon>Neobatrachia</taxon>
        <taxon>Ranoidea</taxon>
        <taxon>Ranidae</taxon>
        <taxon>Staurois</taxon>
    </lineage>
</organism>
<name>A0ABN9GP46_9NEOB</name>
<evidence type="ECO:0000313" key="3">
    <source>
        <dbReference type="Proteomes" id="UP001162483"/>
    </source>
</evidence>
<feature type="compositionally biased region" description="Polar residues" evidence="1">
    <location>
        <begin position="15"/>
        <end position="36"/>
    </location>
</feature>
<evidence type="ECO:0000256" key="1">
    <source>
        <dbReference type="SAM" id="MobiDB-lite"/>
    </source>
</evidence>
<sequence>MSRELSSLPGGSARRNITSLSTEGPSSDPGSEGTGYTSAVKEQVLLTEWTQHWWWDSPAVWAAVPGLTSGCSQQPEAHSCSQPTPGADCRRCI</sequence>
<dbReference type="EMBL" id="CATNWA010019035">
    <property type="protein sequence ID" value="CAI9610869.1"/>
    <property type="molecule type" value="Genomic_DNA"/>
</dbReference>
<evidence type="ECO:0000313" key="2">
    <source>
        <dbReference type="EMBL" id="CAI9610869.1"/>
    </source>
</evidence>
<proteinExistence type="predicted"/>
<feature type="region of interest" description="Disordered" evidence="1">
    <location>
        <begin position="1"/>
        <end position="36"/>
    </location>
</feature>
<accession>A0ABN9GP46</accession>
<dbReference type="Proteomes" id="UP001162483">
    <property type="component" value="Unassembled WGS sequence"/>
</dbReference>
<comment type="caution">
    <text evidence="2">The sequence shown here is derived from an EMBL/GenBank/DDBJ whole genome shotgun (WGS) entry which is preliminary data.</text>
</comment>
<reference evidence="2" key="1">
    <citation type="submission" date="2023-05" db="EMBL/GenBank/DDBJ databases">
        <authorList>
            <person name="Stuckert A."/>
        </authorList>
    </citation>
    <scope>NUCLEOTIDE SEQUENCE</scope>
</reference>